<dbReference type="Pfam" id="PF12797">
    <property type="entry name" value="Fer4_2"/>
    <property type="match status" value="1"/>
</dbReference>
<dbReference type="InterPro" id="IPR053552">
    <property type="entry name" value="Menaquinone_reductase_QrcC"/>
</dbReference>
<dbReference type="Gene3D" id="3.30.70.20">
    <property type="match status" value="2"/>
</dbReference>
<dbReference type="PANTHER" id="PTHR43177">
    <property type="entry name" value="PROTEIN NRFC"/>
    <property type="match status" value="1"/>
</dbReference>
<organism evidence="6 7">
    <name type="scientific">Desulfobacula phenolica</name>
    <dbReference type="NCBI Taxonomy" id="90732"/>
    <lineage>
        <taxon>Bacteria</taxon>
        <taxon>Pseudomonadati</taxon>
        <taxon>Thermodesulfobacteriota</taxon>
        <taxon>Desulfobacteria</taxon>
        <taxon>Desulfobacterales</taxon>
        <taxon>Desulfobacteraceae</taxon>
        <taxon>Desulfobacula</taxon>
    </lineage>
</organism>
<evidence type="ECO:0000313" key="7">
    <source>
        <dbReference type="Proteomes" id="UP000199608"/>
    </source>
</evidence>
<proteinExistence type="predicted"/>
<dbReference type="CDD" id="cd10551">
    <property type="entry name" value="PsrB"/>
    <property type="match status" value="1"/>
</dbReference>
<evidence type="ECO:0000313" key="6">
    <source>
        <dbReference type="EMBL" id="SDU16479.1"/>
    </source>
</evidence>
<feature type="domain" description="4Fe-4S ferredoxin-type" evidence="5">
    <location>
        <begin position="105"/>
        <end position="134"/>
    </location>
</feature>
<dbReference type="Proteomes" id="UP000199608">
    <property type="component" value="Unassembled WGS sequence"/>
</dbReference>
<evidence type="ECO:0000256" key="3">
    <source>
        <dbReference type="ARBA" id="ARBA00023004"/>
    </source>
</evidence>
<evidence type="ECO:0000256" key="2">
    <source>
        <dbReference type="ARBA" id="ARBA00022723"/>
    </source>
</evidence>
<evidence type="ECO:0000256" key="4">
    <source>
        <dbReference type="ARBA" id="ARBA00023014"/>
    </source>
</evidence>
<reference evidence="7" key="1">
    <citation type="submission" date="2016-10" db="EMBL/GenBank/DDBJ databases">
        <authorList>
            <person name="Varghese N."/>
            <person name="Submissions S."/>
        </authorList>
    </citation>
    <scope>NUCLEOTIDE SEQUENCE [LARGE SCALE GENOMIC DNA]</scope>
    <source>
        <strain evidence="7">DSM 3384</strain>
    </source>
</reference>
<dbReference type="GO" id="GO:0051539">
    <property type="term" value="F:4 iron, 4 sulfur cluster binding"/>
    <property type="evidence" value="ECO:0007669"/>
    <property type="project" value="UniProtKB-KW"/>
</dbReference>
<dbReference type="AlphaFoldDB" id="A0A1H2GAB9"/>
<feature type="domain" description="4Fe-4S ferredoxin-type" evidence="5">
    <location>
        <begin position="11"/>
        <end position="41"/>
    </location>
</feature>
<dbReference type="InterPro" id="IPR017900">
    <property type="entry name" value="4Fe4S_Fe_S_CS"/>
</dbReference>
<keyword evidence="4" id="KW-0411">Iron-sulfur</keyword>
<keyword evidence="1" id="KW-0004">4Fe-4S</keyword>
<dbReference type="RefSeq" id="WP_014957387.1">
    <property type="nucleotide sequence ID" value="NZ_FNLL01000005.1"/>
</dbReference>
<accession>A0A1H2GAB9</accession>
<dbReference type="Pfam" id="PF13247">
    <property type="entry name" value="Fer4_11"/>
    <property type="match status" value="1"/>
</dbReference>
<dbReference type="InterPro" id="IPR050954">
    <property type="entry name" value="ET_IronSulfur_Cluster-Binding"/>
</dbReference>
<keyword evidence="3" id="KW-0408">Iron</keyword>
<name>A0A1H2GAB9_9BACT</name>
<evidence type="ECO:0000256" key="1">
    <source>
        <dbReference type="ARBA" id="ARBA00022485"/>
    </source>
</evidence>
<dbReference type="GO" id="GO:0046872">
    <property type="term" value="F:metal ion binding"/>
    <property type="evidence" value="ECO:0007669"/>
    <property type="project" value="UniProtKB-KW"/>
</dbReference>
<protein>
    <submittedName>
        <fullName evidence="6">Prokaryotic molybdopterin-containing oxidoreductase family, iron-sulfur binding subunit</fullName>
    </submittedName>
</protein>
<dbReference type="PROSITE" id="PS00198">
    <property type="entry name" value="4FE4S_FER_1"/>
    <property type="match status" value="1"/>
</dbReference>
<evidence type="ECO:0000259" key="5">
    <source>
        <dbReference type="PROSITE" id="PS51379"/>
    </source>
</evidence>
<dbReference type="SUPFAM" id="SSF54862">
    <property type="entry name" value="4Fe-4S ferredoxins"/>
    <property type="match status" value="1"/>
</dbReference>
<gene>
    <name evidence="6" type="ORF">SAMN04487931_10588</name>
</gene>
<dbReference type="NCBIfam" id="NF041782">
    <property type="entry name" value="mnquin_red_QrcC"/>
    <property type="match status" value="1"/>
</dbReference>
<dbReference type="InterPro" id="IPR017896">
    <property type="entry name" value="4Fe4S_Fe-S-bd"/>
</dbReference>
<dbReference type="PROSITE" id="PS51379">
    <property type="entry name" value="4FE4S_FER_2"/>
    <property type="match status" value="2"/>
</dbReference>
<keyword evidence="7" id="KW-1185">Reference proteome</keyword>
<sequence length="286" mass="32654">MKQENNKAHKFGMVIDLDKCTGCGSCMVSCMSENNVPFKEDESNKKDSITWMRVYKLTNGKSFPDTEIAYVPRPCQHCGGKGDHGHSPCVSVCPATATDYGYDTGIVSQIYTRCFGCRYCMGACPYHARYFNWWDPKWPEGMEKYLSPNVSPRMRGVVEKCSFCYHRYQAARDTAYVEGRDDIEEHEYQTACTTACPAGAIVFGDLNNPDHQVHKIVKPDPHPDPRNKHVVGKSRNPKVFRLLERLGTNPKVYYLSEREWVRKAGDNYLDGEWDKFKNHHGSSSHD</sequence>
<keyword evidence="2" id="KW-0479">Metal-binding</keyword>
<dbReference type="PANTHER" id="PTHR43177:SF3">
    <property type="entry name" value="PROTEIN NRFC HOMOLOG"/>
    <property type="match status" value="1"/>
</dbReference>
<dbReference type="EMBL" id="FNLL01000005">
    <property type="protein sequence ID" value="SDU16479.1"/>
    <property type="molecule type" value="Genomic_DNA"/>
</dbReference>